<keyword evidence="6 8" id="KW-1133">Transmembrane helix</keyword>
<feature type="transmembrane region" description="Helical" evidence="8">
    <location>
        <begin position="987"/>
        <end position="1013"/>
    </location>
</feature>
<evidence type="ECO:0000256" key="6">
    <source>
        <dbReference type="ARBA" id="ARBA00022989"/>
    </source>
</evidence>
<evidence type="ECO:0000256" key="7">
    <source>
        <dbReference type="ARBA" id="ARBA00023136"/>
    </source>
</evidence>
<evidence type="ECO:0000256" key="3">
    <source>
        <dbReference type="ARBA" id="ARBA00022448"/>
    </source>
</evidence>
<reference evidence="10" key="1">
    <citation type="journal article" date="2014" name="Genome Biol. Evol.">
        <title>Pangenome evidence for extensive interdomain horizontal transfer affecting lineage core and shell genes in uncultured planktonic thaumarchaeota and euryarchaeota.</title>
        <authorList>
            <person name="Deschamps P."/>
            <person name="Zivanovic Y."/>
            <person name="Moreira D."/>
            <person name="Rodriguez-Valera F."/>
            <person name="Lopez-Garcia P."/>
        </authorList>
    </citation>
    <scope>NUCLEOTIDE SEQUENCE</scope>
</reference>
<dbReference type="CDD" id="cd06261">
    <property type="entry name" value="TM_PBP2"/>
    <property type="match status" value="1"/>
</dbReference>
<comment type="subcellular location">
    <subcellularLocation>
        <location evidence="1 8">Cell membrane</location>
        <topology evidence="1 8">Multi-pass membrane protein</topology>
    </subcellularLocation>
</comment>
<feature type="transmembrane region" description="Helical" evidence="8">
    <location>
        <begin position="1060"/>
        <end position="1081"/>
    </location>
</feature>
<dbReference type="GO" id="GO:0005315">
    <property type="term" value="F:phosphate transmembrane transporter activity"/>
    <property type="evidence" value="ECO:0007669"/>
    <property type="project" value="InterPro"/>
</dbReference>
<feature type="transmembrane region" description="Helical" evidence="8">
    <location>
        <begin position="958"/>
        <end position="981"/>
    </location>
</feature>
<feature type="transmembrane region" description="Helical" evidence="8">
    <location>
        <begin position="878"/>
        <end position="899"/>
    </location>
</feature>
<evidence type="ECO:0000256" key="5">
    <source>
        <dbReference type="ARBA" id="ARBA00022692"/>
    </source>
</evidence>
<proteinExistence type="inferred from homology"/>
<evidence type="ECO:0000256" key="8">
    <source>
        <dbReference type="RuleBase" id="RU363043"/>
    </source>
</evidence>
<evidence type="ECO:0000256" key="4">
    <source>
        <dbReference type="ARBA" id="ARBA00022475"/>
    </source>
</evidence>
<keyword evidence="7 8" id="KW-0472">Membrane</keyword>
<dbReference type="PANTHER" id="PTHR43470:SF5">
    <property type="entry name" value="PHOSPHATE TRANSPORT SYSTEM PERMEASE PROTEIN PSTA"/>
    <property type="match status" value="1"/>
</dbReference>
<dbReference type="Pfam" id="PF00528">
    <property type="entry name" value="BPD_transp_1"/>
    <property type="match status" value="1"/>
</dbReference>
<feature type="transmembrane region" description="Helical" evidence="8">
    <location>
        <begin position="1162"/>
        <end position="1185"/>
    </location>
</feature>
<feature type="transmembrane region" description="Helical" evidence="8">
    <location>
        <begin position="27"/>
        <end position="47"/>
    </location>
</feature>
<dbReference type="EMBL" id="KF900684">
    <property type="protein sequence ID" value="AIF03622.1"/>
    <property type="molecule type" value="Genomic_DNA"/>
</dbReference>
<dbReference type="InterPro" id="IPR035906">
    <property type="entry name" value="MetI-like_sf"/>
</dbReference>
<dbReference type="PROSITE" id="PS50928">
    <property type="entry name" value="ABC_TM1"/>
    <property type="match status" value="1"/>
</dbReference>
<keyword evidence="3" id="KW-0813">Transport</keyword>
<keyword evidence="4 8" id="KW-1003">Cell membrane</keyword>
<dbReference type="InterPro" id="IPR000515">
    <property type="entry name" value="MetI-like"/>
</dbReference>
<evidence type="ECO:0000256" key="1">
    <source>
        <dbReference type="ARBA" id="ARBA00004651"/>
    </source>
</evidence>
<dbReference type="AlphaFoldDB" id="A0A075GNP2"/>
<dbReference type="Gene3D" id="1.10.3720.10">
    <property type="entry name" value="MetI-like"/>
    <property type="match status" value="1"/>
</dbReference>
<evidence type="ECO:0000313" key="10">
    <source>
        <dbReference type="EMBL" id="AIF03622.1"/>
    </source>
</evidence>
<protein>
    <recommendedName>
        <fullName evidence="8">Phosphate transport system permease protein PstA</fullName>
    </recommendedName>
</protein>
<dbReference type="SUPFAM" id="SSF161098">
    <property type="entry name" value="MetI-like"/>
    <property type="match status" value="1"/>
</dbReference>
<feature type="transmembrane region" description="Helical" evidence="8">
    <location>
        <begin position="735"/>
        <end position="757"/>
    </location>
</feature>
<keyword evidence="5 8" id="KW-0812">Transmembrane</keyword>
<sequence>MTEKFSLFGVSNLPIRSRKRRDRVAKAGRAVFISISLICALILATMVTRIYSEAYVPETETEVIGIEENKDVSETVKSWNVETWNDDWLLDDPKRDRSNVTLRAEWTEVKFEAFNDDGILRYADGNPMYFDRSRDIQRYLCDQGLMSNSYAPYDSWNPSHILPWNERESATFDPLQDERVDIFVRDEAPTPRLGDFWIDTSGDYAQYVWKGLRWEPVISEANFTTAISQIYPFVGEDRHPVWDNEKLWIYHSSVEPIFKSNGDIWIDTDISEEMDVVHIYNYSLWQENRFTTGWGWENLSRSEIPEQILNPSSVIGDMQPEFCTRAEVAQFILEKGLTGLYDVNELSHSGGYDFRAVAGTSKDIHVDLSITLTSGCSQCDRITLELTSSGEYLRDGEIVDSIILHPAQVGQSGLGVLALEHRMNYTVIFSQIGGPPSDARESSYKEVGEFILGPFESWFNSRIIDDGDQDNDGIRDWCDSDIDGDNLLNPIIGGDAQCPDSPVIGYEGWMIDENFDGIHDQVTDDDIDKDGIKNLIDGQGHNVGALWSKFSHVQLNSSLTSSETLSHYMGINLESCEQSPSSEQCAIDDAALSELLEIWNHVISAEDRMCDETYKDDYPERAEADCLRAKEFNNNPPTHAENWCHESRLLLQPQVWSGFCGLPASYESGLDSYEDPFPIEEIIAFSLLIISTLAMIRPGTIVSTFRKLLTRLDSKFGFDDKEISGWSYIIYSSELIGRIVSLVLRVVVLLFGIFIISSTISSELYLIFILFLLTIGISITLLSSLGVIASIWSIWSLRPEEGVRPSEGFTEGTSLIVTITCYFVAIGWVFNSGFIIGSICLLMAASAFKRLIQGASQLTRSTDINEDRVKRVVMGRDGWILVASVVTIIAFFTIPFEIVNSFVFSNYPSQQPYRAGLRAAFWGSVYVVGYTMLFAIPVSIGGAIWLEEYAPKNFWQSAIQTLVTNLAGVPAVVFGLFGLALCSSSSGFGLGLGGTILTAGITMATMAMPTIVISSQEALRAVPPSLRQGAFGVGCTKWQVIKDHVLPHAMPGMMTGTILAMSRIMGEAAPLILVGAVTSVFQEPDPFYYVDYTVLPTLDGFISWVPGLEVALTELPMWSDRPIMTADPTSFTNWGSNPSGKYTVLPVQVYTWTDQPEEGFKVAAAGASLVLLGTLVMVNSVAILVRAHYRKFSNA</sequence>
<accession>A0A075GNP2</accession>
<feature type="transmembrane region" description="Helical" evidence="8">
    <location>
        <begin position="919"/>
        <end position="946"/>
    </location>
</feature>
<evidence type="ECO:0000259" key="9">
    <source>
        <dbReference type="PROSITE" id="PS50928"/>
    </source>
</evidence>
<name>A0A075GNP2_9EURY</name>
<dbReference type="NCBIfam" id="TIGR00974">
    <property type="entry name" value="3a0107s02c"/>
    <property type="match status" value="1"/>
</dbReference>
<feature type="domain" description="ABC transmembrane type-1" evidence="9">
    <location>
        <begin position="921"/>
        <end position="1114"/>
    </location>
</feature>
<dbReference type="GO" id="GO:0035435">
    <property type="term" value="P:phosphate ion transmembrane transport"/>
    <property type="evidence" value="ECO:0007669"/>
    <property type="project" value="InterPro"/>
</dbReference>
<dbReference type="InterPro" id="IPR005672">
    <property type="entry name" value="Phosphate_PstA"/>
</dbReference>
<feature type="transmembrane region" description="Helical" evidence="8">
    <location>
        <begin position="815"/>
        <end position="844"/>
    </location>
</feature>
<dbReference type="PANTHER" id="PTHR43470">
    <property type="entry name" value="PHOSPHATE TRANSPORT SYSTEM PERMEASE PROTEIN PSTA-RELATED"/>
    <property type="match status" value="1"/>
</dbReference>
<feature type="transmembrane region" description="Helical" evidence="8">
    <location>
        <begin position="764"/>
        <end position="795"/>
    </location>
</feature>
<organism evidence="10">
    <name type="scientific">uncultured marine group II/III euryarchaeote KM3_168_D03</name>
    <dbReference type="NCBI Taxonomy" id="1457920"/>
    <lineage>
        <taxon>Archaea</taxon>
        <taxon>Methanobacteriati</taxon>
        <taxon>Methanobacteriota</taxon>
        <taxon>environmental samples</taxon>
    </lineage>
</organism>
<dbReference type="GO" id="GO:0005886">
    <property type="term" value="C:plasma membrane"/>
    <property type="evidence" value="ECO:0007669"/>
    <property type="project" value="UniProtKB-SubCell"/>
</dbReference>
<evidence type="ECO:0000256" key="2">
    <source>
        <dbReference type="ARBA" id="ARBA00007069"/>
    </source>
</evidence>
<comment type="similarity">
    <text evidence="2 8">Belongs to the binding-protein-dependent transport system permease family. CysTW subfamily.</text>
</comment>
<gene>
    <name evidence="10" type="primary">pstA</name>
</gene>